<dbReference type="EMBL" id="LGTE01000036">
    <property type="protein sequence ID" value="KNZ68321.1"/>
    <property type="molecule type" value="Genomic_DNA"/>
</dbReference>
<gene>
    <name evidence="1" type="ORF">Tfer_3149</name>
</gene>
<organism evidence="1 2">
    <name type="scientific">Thermincola ferriacetica</name>
    <dbReference type="NCBI Taxonomy" id="281456"/>
    <lineage>
        <taxon>Bacteria</taxon>
        <taxon>Bacillati</taxon>
        <taxon>Bacillota</taxon>
        <taxon>Clostridia</taxon>
        <taxon>Eubacteriales</taxon>
        <taxon>Thermincolaceae</taxon>
        <taxon>Thermincola</taxon>
    </lineage>
</organism>
<protein>
    <submittedName>
        <fullName evidence="1">Uncharacterized protein</fullName>
    </submittedName>
</protein>
<dbReference type="Proteomes" id="UP000037175">
    <property type="component" value="Unassembled WGS sequence"/>
</dbReference>
<dbReference type="AlphaFoldDB" id="A0A0L6VYM0"/>
<sequence>MDKLEKVNKLIEKAKENYANISNNIIPGIQGVSVEGVDLIPLGGDAKANHEEPNKKSHQ</sequence>
<evidence type="ECO:0000313" key="2">
    <source>
        <dbReference type="Proteomes" id="UP000037175"/>
    </source>
</evidence>
<keyword evidence="2" id="KW-1185">Reference proteome</keyword>
<dbReference type="RefSeq" id="WP_013121408.1">
    <property type="nucleotide sequence ID" value="NZ_LGTE01000036.1"/>
</dbReference>
<accession>A0A0L6VYM0</accession>
<reference evidence="2" key="1">
    <citation type="submission" date="2015-07" db="EMBL/GenBank/DDBJ databases">
        <title>Complete Genome of Thermincola ferriacetica strain Z-0001T.</title>
        <authorList>
            <person name="Lusk B."/>
            <person name="Badalamenti J.P."/>
            <person name="Parameswaran P."/>
            <person name="Bond D.R."/>
            <person name="Torres C.I."/>
        </authorList>
    </citation>
    <scope>NUCLEOTIDE SEQUENCE [LARGE SCALE GENOMIC DNA]</scope>
    <source>
        <strain evidence="2">Z-0001</strain>
    </source>
</reference>
<proteinExistence type="predicted"/>
<evidence type="ECO:0000313" key="1">
    <source>
        <dbReference type="EMBL" id="KNZ68321.1"/>
    </source>
</evidence>
<comment type="caution">
    <text evidence="1">The sequence shown here is derived from an EMBL/GenBank/DDBJ whole genome shotgun (WGS) entry which is preliminary data.</text>
</comment>
<name>A0A0L6VYM0_9FIRM</name>